<reference evidence="1 2" key="1">
    <citation type="submission" date="2016-05" db="EMBL/GenBank/DDBJ databases">
        <title>Complete genome sequence of Corynebacterium crudilactis, a new Corynebacterium species isolated from raw cow's milk.</title>
        <authorList>
            <person name="Christian R."/>
            <person name="Zimmermann J."/>
            <person name="Lipski A."/>
            <person name="Kalinowski J."/>
        </authorList>
    </citation>
    <scope>NUCLEOTIDE SEQUENCE [LARGE SCALE GENOMIC DNA]</scope>
    <source>
        <strain evidence="1 2">JZ16</strain>
    </source>
</reference>
<evidence type="ECO:0008006" key="3">
    <source>
        <dbReference type="Google" id="ProtNLM"/>
    </source>
</evidence>
<keyword evidence="2" id="KW-1185">Reference proteome</keyword>
<protein>
    <recommendedName>
        <fullName evidence="3">Methionine synthase</fullName>
    </recommendedName>
</protein>
<sequence length="335" mass="36237">MGAYGLGELPGKSAAEAADIIQGETGDLLHIPQLPARGLGADLIGRTVGLLDMINVDRGARSWVMSTRPSRLTHLTGDFLDMDLDACEETWGTGVDKLKIQVAGPWTLGARIELVNGHRVLTDRGAMRDLTQALIAGIDTHAREVARRFRAEVQVQIDEPELRSLIDGSLPGTSTFDIIRPVNIADINERLQQVFSSIEGMTYLNLTDQIPSWEVARGAGARTVQVSMDKVRGNEHLDGFGETITSGIRLGLGVTSSSDVVDELLERPREKAVEVARFFDRLGVNRSYLVDDIDIHPRGSLAEGTAAATTITQAAQAYRMAHVMAGMLAKDSGDL</sequence>
<gene>
    <name evidence="1" type="ORF">ccrud_05960</name>
</gene>
<dbReference type="STRING" id="1652495.ccrud_05960"/>
<dbReference type="InterPro" id="IPR038071">
    <property type="entry name" value="UROD/MetE-like_sf"/>
</dbReference>
<dbReference type="Proteomes" id="UP000076929">
    <property type="component" value="Chromosome"/>
</dbReference>
<accession>A0A172QT12</accession>
<proteinExistence type="predicted"/>
<organism evidence="1 2">
    <name type="scientific">Corynebacterium crudilactis</name>
    <dbReference type="NCBI Taxonomy" id="1652495"/>
    <lineage>
        <taxon>Bacteria</taxon>
        <taxon>Bacillati</taxon>
        <taxon>Actinomycetota</taxon>
        <taxon>Actinomycetes</taxon>
        <taxon>Mycobacteriales</taxon>
        <taxon>Corynebacteriaceae</taxon>
        <taxon>Corynebacterium</taxon>
    </lineage>
</organism>
<dbReference type="RefSeq" id="WP_066565299.1">
    <property type="nucleotide sequence ID" value="NZ_CP015622.1"/>
</dbReference>
<name>A0A172QT12_9CORY</name>
<evidence type="ECO:0000313" key="1">
    <source>
        <dbReference type="EMBL" id="ANE03800.1"/>
    </source>
</evidence>
<dbReference type="SUPFAM" id="SSF51726">
    <property type="entry name" value="UROD/MetE-like"/>
    <property type="match status" value="1"/>
</dbReference>
<dbReference type="EMBL" id="CP015622">
    <property type="protein sequence ID" value="ANE03800.1"/>
    <property type="molecule type" value="Genomic_DNA"/>
</dbReference>
<dbReference type="AlphaFoldDB" id="A0A172QT12"/>
<dbReference type="KEGG" id="ccjz:ccrud_05960"/>
<evidence type="ECO:0000313" key="2">
    <source>
        <dbReference type="Proteomes" id="UP000076929"/>
    </source>
</evidence>
<dbReference type="OrthoDB" id="5242426at2"/>
<dbReference type="Gene3D" id="3.20.20.210">
    <property type="match status" value="1"/>
</dbReference>